<keyword evidence="2" id="KW-1185">Reference proteome</keyword>
<name>A0A8T2MM85_9TELE</name>
<protein>
    <submittedName>
        <fullName evidence="1">Uncharacterized protein</fullName>
    </submittedName>
</protein>
<organism evidence="1 2">
    <name type="scientific">Albula glossodonta</name>
    <name type="common">roundjaw bonefish</name>
    <dbReference type="NCBI Taxonomy" id="121402"/>
    <lineage>
        <taxon>Eukaryota</taxon>
        <taxon>Metazoa</taxon>
        <taxon>Chordata</taxon>
        <taxon>Craniata</taxon>
        <taxon>Vertebrata</taxon>
        <taxon>Euteleostomi</taxon>
        <taxon>Actinopterygii</taxon>
        <taxon>Neopterygii</taxon>
        <taxon>Teleostei</taxon>
        <taxon>Albuliformes</taxon>
        <taxon>Albulidae</taxon>
        <taxon>Albula</taxon>
    </lineage>
</organism>
<dbReference type="EMBL" id="JAFBMS010001304">
    <property type="protein sequence ID" value="KAG9329294.1"/>
    <property type="molecule type" value="Genomic_DNA"/>
</dbReference>
<dbReference type="Proteomes" id="UP000824540">
    <property type="component" value="Unassembled WGS sequence"/>
</dbReference>
<evidence type="ECO:0000313" key="2">
    <source>
        <dbReference type="Proteomes" id="UP000824540"/>
    </source>
</evidence>
<dbReference type="AlphaFoldDB" id="A0A8T2MM85"/>
<gene>
    <name evidence="1" type="ORF">JZ751_006178</name>
</gene>
<comment type="caution">
    <text evidence="1">The sequence shown here is derived from an EMBL/GenBank/DDBJ whole genome shotgun (WGS) entry which is preliminary data.</text>
</comment>
<reference evidence="1" key="1">
    <citation type="thesis" date="2021" institute="BYU ScholarsArchive" country="Provo, UT, USA">
        <title>Applications of and Algorithms for Genome Assembly and Genomic Analyses with an Emphasis on Marine Teleosts.</title>
        <authorList>
            <person name="Pickett B.D."/>
        </authorList>
    </citation>
    <scope>NUCLEOTIDE SEQUENCE</scope>
    <source>
        <strain evidence="1">HI-2016</strain>
    </source>
</reference>
<sequence length="96" mass="10540">MFPNALPIIENHDHRTIKESTRSLSTLQAKLPQGRSIRTMVHRDVIKRAARKFHSETKPGARAALGLSLTPKSPAPLVTVVMARGIWSGEGSLLPH</sequence>
<proteinExistence type="predicted"/>
<accession>A0A8T2MM85</accession>
<evidence type="ECO:0000313" key="1">
    <source>
        <dbReference type="EMBL" id="KAG9329294.1"/>
    </source>
</evidence>